<gene>
    <name evidence="1" type="ORF">DUI87_03074</name>
</gene>
<evidence type="ECO:0000313" key="1">
    <source>
        <dbReference type="EMBL" id="RMC22200.1"/>
    </source>
</evidence>
<accession>A0A3M0LGY0</accession>
<organism evidence="1 2">
    <name type="scientific">Hirundo rustica rustica</name>
    <dbReference type="NCBI Taxonomy" id="333673"/>
    <lineage>
        <taxon>Eukaryota</taxon>
        <taxon>Metazoa</taxon>
        <taxon>Chordata</taxon>
        <taxon>Craniata</taxon>
        <taxon>Vertebrata</taxon>
        <taxon>Euteleostomi</taxon>
        <taxon>Archelosauria</taxon>
        <taxon>Archosauria</taxon>
        <taxon>Dinosauria</taxon>
        <taxon>Saurischia</taxon>
        <taxon>Theropoda</taxon>
        <taxon>Coelurosauria</taxon>
        <taxon>Aves</taxon>
        <taxon>Neognathae</taxon>
        <taxon>Neoaves</taxon>
        <taxon>Telluraves</taxon>
        <taxon>Australaves</taxon>
        <taxon>Passeriformes</taxon>
        <taxon>Sylvioidea</taxon>
        <taxon>Hirundinidae</taxon>
        <taxon>Hirundo</taxon>
    </lineage>
</organism>
<protein>
    <submittedName>
        <fullName evidence="1">Uncharacterized protein</fullName>
    </submittedName>
</protein>
<evidence type="ECO:0000313" key="2">
    <source>
        <dbReference type="Proteomes" id="UP000269221"/>
    </source>
</evidence>
<proteinExistence type="predicted"/>
<dbReference type="EMBL" id="QRBI01000093">
    <property type="protein sequence ID" value="RMC22200.1"/>
    <property type="molecule type" value="Genomic_DNA"/>
</dbReference>
<dbReference type="AlphaFoldDB" id="A0A3M0LGY0"/>
<name>A0A3M0LGY0_HIRRU</name>
<keyword evidence="2" id="KW-1185">Reference proteome</keyword>
<reference evidence="1 2" key="1">
    <citation type="submission" date="2018-07" db="EMBL/GenBank/DDBJ databases">
        <title>A high quality draft genome assembly of the barn swallow (H. rustica rustica).</title>
        <authorList>
            <person name="Formenti G."/>
            <person name="Chiara M."/>
            <person name="Poveda L."/>
            <person name="Francoijs K.-J."/>
            <person name="Bonisoli-Alquati A."/>
            <person name="Canova L."/>
            <person name="Gianfranceschi L."/>
            <person name="Horner D.S."/>
            <person name="Saino N."/>
        </authorList>
    </citation>
    <scope>NUCLEOTIDE SEQUENCE [LARGE SCALE GENOMIC DNA]</scope>
    <source>
        <strain evidence="1">Chelidonia</strain>
        <tissue evidence="1">Blood</tissue>
    </source>
</reference>
<comment type="caution">
    <text evidence="1">The sequence shown here is derived from an EMBL/GenBank/DDBJ whole genome shotgun (WGS) entry which is preliminary data.</text>
</comment>
<dbReference type="Proteomes" id="UP000269221">
    <property type="component" value="Unassembled WGS sequence"/>
</dbReference>
<sequence length="186" mass="21090">MLGCCLEEGNKGKIPDICCSWAGSCETLPAELTQTLEPQNQKNLELLEKLEKAATAAPKYSHIPGHPVLGRVPRQSGDNVAYDGGSVAFDICSQEAPAGCGDSDWRDCGHRDRDRVCPYRDWDRDGHVDWDWDQDQDWDGDRRQERALLHRNGHEPTHHRACPYRDRDRDRARSGAWFQPCLTPPL</sequence>